<sequence>MSLLTFRSNPLAILPLLLAILSITTKCAQVKVAPATVYNGNSFQCWVDDPSSCDKSKKEVCSFLDGTYKCACPDKVSRGPDGRCTLYNECAKPADNDCDQSHSTCLDLEDGYRCECKKGCVDVSADAYRPGRICRPTVNECAEPYKYDVDCHKNADCIDTEEAYNCKCTSGYEDISAELSKLPGRKCVKMIDECANGSHDCAQNAICLDQKEGFFCKCKPGFVDISSNIQQFPGRQCIQPVDNVKASPNTYYGTPSSPGNGNAPAHEPDTNTCDPLAPSCGENKVCITNAYGVYSCQCGRGSVNDNGKCRVFNHCDRGNDCDPSGAICSNQIDKYICQCKPGYQDESSDAINKPGRSCKKYVNECEGLHACDPHATCYDLPSGYECKCKASFVDVSSTFSLLPGRKCSASGNECSDSNLNSCDVNSSCIDLEDGYTCVCAPGYADVSGSAKLPPGRVCTLQTTCPAQPSDLVFVVDGSGSIGGDTFKEEVLRFLKDFVELFDINKEQTRVGFVQYSDQIRHEFDLGKHGDRSDVVKAISNTEYLTGLTRTGQVIEHVVENVYNENNGARPAGKGVSRIVIVITDGRSQDNVTIPAAHARDKKIQMFAVGVTEHVLDKELLEIANNRKDRVFKVEGFKELNNKLRAAIQKVACTDFVKPPPSTYNEGACDVATNRGCPGALNQVCKLINGLPTCVCPEGFERNQETGCCGGKSCNPDLASSCPEPEVCKLTPHGNHLCSCPEYYGRDTRTGTCITPSPPKLENPPQTIYTCDKSTCSGQWEECIINDNSQNACGCKKGFERNSRSGKCTKVGSCDPGDSNSCSSRKKEKCLPDPLNLGSFSCQCPPNAHRDQVTQVCLVDECFSKENTCSINAECTDTLEGYLCQCKQGYRDISPNIKDAPGRVCDAVNNECLSGTHNCSTNAICTDITIGFICRCKEGFIDFSPNPRQFGGVVCLPMVDECSTPELNNCHKHANCIDTNSGFECKCKSGYVDRIPFSNVGRDCKKVNDICETGKHTCSSNARCVESGDDDYKCICNVGFIDKSGPGEKPGTKCFQQICNDRSKFDCAETAICIEDESFKEKYTCKCRDGYVEDDETNPGRKCNELVNECLNGDNTCDQLAVCTDLPKGYTCKCPAETKDISPDLEKLPGRKCFPLVNECNIIQLNNCSKFATCEDTETSFKCTCNSGYLDQNLKSPGTDCKFIINECEQSNLNDCSKNAICKDTVDSYTCECKTPYKDESPSNPGRVCKFNECADSSTNDCDRENADCIDTDDSYICRCKDGFYDNTNDPTKSGRECLKFVTKMPPQSEPQQTTPDPNLVPCGNTHCKLNLGEVCLGGNVCSCKPGEGRDSETSKCVPVTETPITLRIVQKEDENEAEPPKDLKYSSEYGSKTNPSYVDVADRFVKGLGKTIQQTPSIAPKFIGSSVNFITNPKVENSTWDNGLLINGTVSTSDPVDKCLLFKEIEEALNQNNLKLGSAKLVVAGDFGELNPCKPPPVPKGIPCGENNYCKQELGEICIANKLCACPSGYKRRMKEDGCVAVESINFPLWINREGTLPIKYNPSVHANPLDEENKRLTHNFESGIGNTFDNIPGLNKNFLGSEVNDIENPKNINGTWDHGIIYNFTSYFTKGSVDTPKNIFTQMFDWIHNSNKDEVGKSNQFINPNSPNPFDSCYNNKCHASANCVPNGGRGYTCSCPSNFKDLDLLNPGHNCVSLIGYNECLRKEDNICDAEHARCIDLNIGYECTCKIPYVNAAKKGEKAGSVCRLDFCSDVNYCPTNSTCTNTKDEAVCKCNPDFLDLKGIAKAIEASGGSVNKKYLLHGSEGDLVIAPVKEVDEKESKASIGNTDVLCVHQGDVNECALGLHTCPTSATCIDLKKGYTCQCAEGYTDGNPSNPGRSCAALLCGLCNGHGDCITSPQTGNITCSCAQGWKGETCAEAAGSTLSTILMILLALLLLLLALLCCLYLCLRTRCFGGGGAMSQSSGDMHQDLMGSENMYTIPRAKLGAFGNTGYGNNLSNADALERYMAGDDSSSMGSASIIEEIERKVITDVSTKEIITTRTEDANGESHEETTVIHHPSSRNVNYGENATNYAAGQSSAQHGSSSAQHGDEESDSDTEYFDDHKVDKTTKVTNERGIGQLNDGFEGEFERRKTETSSKVYSEEKNFY</sequence>
<evidence type="ECO:0000313" key="1">
    <source>
        <dbReference type="Proteomes" id="UP000095286"/>
    </source>
</evidence>
<accession>A0AC35UCE3</accession>
<protein>
    <submittedName>
        <fullName evidence="2">Transmembrane matrix receptor MUP-4</fullName>
    </submittedName>
</protein>
<dbReference type="WBParaSite" id="RSKR_0001008400.1">
    <property type="protein sequence ID" value="RSKR_0001008400.1"/>
    <property type="gene ID" value="RSKR_0001008400"/>
</dbReference>
<proteinExistence type="predicted"/>
<organism evidence="1 2">
    <name type="scientific">Rhabditophanes sp. KR3021</name>
    <dbReference type="NCBI Taxonomy" id="114890"/>
    <lineage>
        <taxon>Eukaryota</taxon>
        <taxon>Metazoa</taxon>
        <taxon>Ecdysozoa</taxon>
        <taxon>Nematoda</taxon>
        <taxon>Chromadorea</taxon>
        <taxon>Rhabditida</taxon>
        <taxon>Tylenchina</taxon>
        <taxon>Panagrolaimomorpha</taxon>
        <taxon>Strongyloidoidea</taxon>
        <taxon>Alloionematidae</taxon>
        <taxon>Rhabditophanes</taxon>
    </lineage>
</organism>
<name>A0AC35UCE3_9BILA</name>
<reference evidence="2" key="1">
    <citation type="submission" date="2016-11" db="UniProtKB">
        <authorList>
            <consortium name="WormBaseParasite"/>
        </authorList>
    </citation>
    <scope>IDENTIFICATION</scope>
    <source>
        <strain evidence="2">KR3021</strain>
    </source>
</reference>
<dbReference type="Proteomes" id="UP000095286">
    <property type="component" value="Unplaced"/>
</dbReference>
<evidence type="ECO:0000313" key="2">
    <source>
        <dbReference type="WBParaSite" id="RSKR_0001008400.1"/>
    </source>
</evidence>